<keyword evidence="4" id="KW-1185">Reference proteome</keyword>
<dbReference type="SUPFAM" id="SSF50249">
    <property type="entry name" value="Nucleic acid-binding proteins"/>
    <property type="match status" value="1"/>
</dbReference>
<dbReference type="AlphaFoldDB" id="A0AAV7GNQ4"/>
<dbReference type="SUPFAM" id="SSF47240">
    <property type="entry name" value="Ferritin-like"/>
    <property type="match status" value="1"/>
</dbReference>
<keyword evidence="2" id="KW-0472">Membrane</keyword>
<dbReference type="PANTHER" id="PTHR12802:SF103">
    <property type="entry name" value="PROTEIN REVEILLE 6"/>
    <property type="match status" value="1"/>
</dbReference>
<dbReference type="GO" id="GO:0009263">
    <property type="term" value="P:deoxyribonucleotide biosynthetic process"/>
    <property type="evidence" value="ECO:0007669"/>
    <property type="project" value="InterPro"/>
</dbReference>
<protein>
    <recommendedName>
        <fullName evidence="5">MLO-like protein</fullName>
    </recommendedName>
</protein>
<evidence type="ECO:0000313" key="3">
    <source>
        <dbReference type="EMBL" id="KAH0457157.1"/>
    </source>
</evidence>
<evidence type="ECO:0000313" key="4">
    <source>
        <dbReference type="Proteomes" id="UP000775213"/>
    </source>
</evidence>
<evidence type="ECO:0000256" key="2">
    <source>
        <dbReference type="SAM" id="Phobius"/>
    </source>
</evidence>
<dbReference type="InterPro" id="IPR009078">
    <property type="entry name" value="Ferritin-like_SF"/>
</dbReference>
<dbReference type="InterPro" id="IPR012340">
    <property type="entry name" value="NA-bd_OB-fold"/>
</dbReference>
<keyword evidence="2" id="KW-1133">Transmembrane helix</keyword>
<comment type="caution">
    <text evidence="3">The sequence shown here is derived from an EMBL/GenBank/DDBJ whole genome shotgun (WGS) entry which is preliminary data.</text>
</comment>
<keyword evidence="1" id="KW-0539">Nucleus</keyword>
<organism evidence="3 4">
    <name type="scientific">Dendrobium chrysotoxum</name>
    <name type="common">Orchid</name>
    <dbReference type="NCBI Taxonomy" id="161865"/>
    <lineage>
        <taxon>Eukaryota</taxon>
        <taxon>Viridiplantae</taxon>
        <taxon>Streptophyta</taxon>
        <taxon>Embryophyta</taxon>
        <taxon>Tracheophyta</taxon>
        <taxon>Spermatophyta</taxon>
        <taxon>Magnoliopsida</taxon>
        <taxon>Liliopsida</taxon>
        <taxon>Asparagales</taxon>
        <taxon>Orchidaceae</taxon>
        <taxon>Epidendroideae</taxon>
        <taxon>Malaxideae</taxon>
        <taxon>Dendrobiinae</taxon>
        <taxon>Dendrobium</taxon>
    </lineage>
</organism>
<dbReference type="Gene3D" id="1.10.10.60">
    <property type="entry name" value="Homeodomain-like"/>
    <property type="match status" value="1"/>
</dbReference>
<dbReference type="InterPro" id="IPR012348">
    <property type="entry name" value="RNR-like"/>
</dbReference>
<dbReference type="Proteomes" id="UP000775213">
    <property type="component" value="Unassembled WGS sequence"/>
</dbReference>
<keyword evidence="2" id="KW-0812">Transmembrane</keyword>
<dbReference type="Gene3D" id="2.40.50.140">
    <property type="entry name" value="Nucleic acid-binding proteins"/>
    <property type="match status" value="1"/>
</dbReference>
<dbReference type="PANTHER" id="PTHR12802">
    <property type="entry name" value="SWI/SNF COMPLEX-RELATED"/>
    <property type="match status" value="1"/>
</dbReference>
<gene>
    <name evidence="3" type="ORF">IEQ34_015064</name>
</gene>
<dbReference type="Gene3D" id="1.10.620.20">
    <property type="entry name" value="Ribonucleotide Reductase, subunit A"/>
    <property type="match status" value="1"/>
</dbReference>
<proteinExistence type="predicted"/>
<name>A0AAV7GNQ4_DENCH</name>
<evidence type="ECO:0000256" key="1">
    <source>
        <dbReference type="ARBA" id="ARBA00023242"/>
    </source>
</evidence>
<evidence type="ECO:0008006" key="5">
    <source>
        <dbReference type="Google" id="ProtNLM"/>
    </source>
</evidence>
<dbReference type="GO" id="GO:0016491">
    <property type="term" value="F:oxidoreductase activity"/>
    <property type="evidence" value="ECO:0007669"/>
    <property type="project" value="InterPro"/>
</dbReference>
<reference evidence="3 4" key="1">
    <citation type="journal article" date="2021" name="Hortic Res">
        <title>Chromosome-scale assembly of the Dendrobium chrysotoxum genome enhances the understanding of orchid evolution.</title>
        <authorList>
            <person name="Zhang Y."/>
            <person name="Zhang G.Q."/>
            <person name="Zhang D."/>
            <person name="Liu X.D."/>
            <person name="Xu X.Y."/>
            <person name="Sun W.H."/>
            <person name="Yu X."/>
            <person name="Zhu X."/>
            <person name="Wang Z.W."/>
            <person name="Zhao X."/>
            <person name="Zhong W.Y."/>
            <person name="Chen H."/>
            <person name="Yin W.L."/>
            <person name="Huang T."/>
            <person name="Niu S.C."/>
            <person name="Liu Z.J."/>
        </authorList>
    </citation>
    <scope>NUCLEOTIDE SEQUENCE [LARGE SCALE GENOMIC DNA]</scope>
    <source>
        <strain evidence="3">Lindl</strain>
    </source>
</reference>
<feature type="transmembrane region" description="Helical" evidence="2">
    <location>
        <begin position="201"/>
        <end position="222"/>
    </location>
</feature>
<dbReference type="InterPro" id="IPR000358">
    <property type="entry name" value="RNR_small_fam"/>
</dbReference>
<accession>A0AAV7GNQ4</accession>
<dbReference type="Pfam" id="PF00268">
    <property type="entry name" value="Ribonuc_red_sm"/>
    <property type="match status" value="1"/>
</dbReference>
<sequence length="400" mass="45230">MVPWEKYSVVTSTRIVVSLVVAGKVVLAVGMVADIASRCILTKKRLHSALTQATQAKATSFHRWKPQVHTSRREKQLRKLIESDRKEGLSRGLGRRISMLYAIPAAEGGGSEFRGQADSFHRHQQQQKGIPTGMVFQEVLGSITTSAAAEETSSEDPNKKIRKPYTITKSRESWTEQEHDKFLEALQLYAFILAVSFRSGYFLWIVCGFGMNYGVITGPWLFMFDRDWKKIEAFVGSKTVIQIWEMYKRAEASFWTTEEADLSQYLCHWDQSLKSDERHFKTHVLSFVVAYGIVIENLAGRIWIKVSLLDSKLVDGMVLIRGVDQTMRTVGKKMTVLVVRQFTATVQCVLMVSTQSLSKDSIVDIEGEATERLEALYLTLKELTLVGSPGSHHRPSLPEF</sequence>
<dbReference type="EMBL" id="JAGFBR010000013">
    <property type="protein sequence ID" value="KAH0457157.1"/>
    <property type="molecule type" value="Genomic_DNA"/>
</dbReference>
<feature type="transmembrane region" description="Helical" evidence="2">
    <location>
        <begin position="15"/>
        <end position="36"/>
    </location>
</feature>